<evidence type="ECO:0000313" key="7">
    <source>
        <dbReference type="Proteomes" id="UP001320544"/>
    </source>
</evidence>
<dbReference type="InterPro" id="IPR036388">
    <property type="entry name" value="WH-like_DNA-bd_sf"/>
</dbReference>
<keyword evidence="4" id="KW-0804">Transcription</keyword>
<dbReference type="SUPFAM" id="SSF46785">
    <property type="entry name" value="Winged helix' DNA-binding domain"/>
    <property type="match status" value="1"/>
</dbReference>
<dbReference type="Pfam" id="PF00126">
    <property type="entry name" value="HTH_1"/>
    <property type="match status" value="1"/>
</dbReference>
<proteinExistence type="inferred from homology"/>
<dbReference type="CDD" id="cd05466">
    <property type="entry name" value="PBP2_LTTR_substrate"/>
    <property type="match status" value="1"/>
</dbReference>
<accession>A0ABN6MF38</accession>
<evidence type="ECO:0000256" key="2">
    <source>
        <dbReference type="ARBA" id="ARBA00023015"/>
    </source>
</evidence>
<evidence type="ECO:0000256" key="1">
    <source>
        <dbReference type="ARBA" id="ARBA00009437"/>
    </source>
</evidence>
<sequence length="306" mass="34155">MEMDYLKEFIVFSKTMSYSKAASDLFMSQPTLRAHMKAIEEEIGSPLTYRRQERTDLSPVGKLLLKKAEEIVAYTEDALAECREYAKSVSSLLVSDLGYPPFVEALTETKHAYLKAYPGKYIELRLSSGMGSNLESVESGKVDLALFSYIREDPDRCVVELPGLPSHVRAVYYGAAEMFFWASKENPIFDKDGIKAADLSGQTLVVGHSENMARAGRLVSCAFEAKGVSIGVSECPFSSYSEYRISGTGETFGITHREPMASNRGLRIFRVEDMPAWSDLFVLVNNQTVTQFGMDFLNLLQSRESD</sequence>
<evidence type="ECO:0000256" key="3">
    <source>
        <dbReference type="ARBA" id="ARBA00023125"/>
    </source>
</evidence>
<keyword evidence="2" id="KW-0805">Transcription regulation</keyword>
<protein>
    <recommendedName>
        <fullName evidence="5">HTH lysR-type domain-containing protein</fullName>
    </recommendedName>
</protein>
<gene>
    <name evidence="6" type="ORF">CE91St30_19330</name>
</gene>
<name>A0ABN6MF38_9ACTN</name>
<organism evidence="6 7">
    <name type="scientific">Raoultibacter timonensis</name>
    <dbReference type="NCBI Taxonomy" id="1907662"/>
    <lineage>
        <taxon>Bacteria</taxon>
        <taxon>Bacillati</taxon>
        <taxon>Actinomycetota</taxon>
        <taxon>Coriobacteriia</taxon>
        <taxon>Eggerthellales</taxon>
        <taxon>Eggerthellaceae</taxon>
        <taxon>Raoultibacter</taxon>
    </lineage>
</organism>
<dbReference type="InterPro" id="IPR036390">
    <property type="entry name" value="WH_DNA-bd_sf"/>
</dbReference>
<keyword evidence="3" id="KW-0238">DNA-binding</keyword>
<keyword evidence="7" id="KW-1185">Reference proteome</keyword>
<dbReference type="EMBL" id="AP025564">
    <property type="protein sequence ID" value="BDE96600.1"/>
    <property type="molecule type" value="Genomic_DNA"/>
</dbReference>
<evidence type="ECO:0000313" key="6">
    <source>
        <dbReference type="EMBL" id="BDE96600.1"/>
    </source>
</evidence>
<dbReference type="Gene3D" id="1.10.10.10">
    <property type="entry name" value="Winged helix-like DNA-binding domain superfamily/Winged helix DNA-binding domain"/>
    <property type="match status" value="1"/>
</dbReference>
<dbReference type="PROSITE" id="PS50931">
    <property type="entry name" value="HTH_LYSR"/>
    <property type="match status" value="1"/>
</dbReference>
<dbReference type="InterPro" id="IPR000847">
    <property type="entry name" value="LysR_HTH_N"/>
</dbReference>
<dbReference type="SUPFAM" id="SSF53850">
    <property type="entry name" value="Periplasmic binding protein-like II"/>
    <property type="match status" value="1"/>
</dbReference>
<dbReference type="PANTHER" id="PTHR30346">
    <property type="entry name" value="TRANSCRIPTIONAL DUAL REGULATOR HCAR-RELATED"/>
    <property type="match status" value="1"/>
</dbReference>
<reference evidence="6 7" key="1">
    <citation type="submission" date="2022-01" db="EMBL/GenBank/DDBJ databases">
        <title>Novel bile acid biosynthetic pathways are enriched in the microbiome of centenarians.</title>
        <authorList>
            <person name="Sato Y."/>
            <person name="Atarashi K."/>
            <person name="Plichta R.D."/>
            <person name="Arai Y."/>
            <person name="Sasajima S."/>
            <person name="Kearney M.S."/>
            <person name="Suda W."/>
            <person name="Takeshita K."/>
            <person name="Sasaki T."/>
            <person name="Okamoto S."/>
            <person name="Skelly N.A."/>
            <person name="Okamura Y."/>
            <person name="Vlamakis H."/>
            <person name="Li Y."/>
            <person name="Tanoue T."/>
            <person name="Takei H."/>
            <person name="Nittono H."/>
            <person name="Narushima S."/>
            <person name="Irie J."/>
            <person name="Itoh H."/>
            <person name="Moriya K."/>
            <person name="Sugiura Y."/>
            <person name="Suematsu M."/>
            <person name="Moritoki N."/>
            <person name="Shibata S."/>
            <person name="Littman R.D."/>
            <person name="Fischbach A.M."/>
            <person name="Uwamino Y."/>
            <person name="Inoue T."/>
            <person name="Honda A."/>
            <person name="Hattori M."/>
            <person name="Murai T."/>
            <person name="Xavier J.R."/>
            <person name="Hirose N."/>
            <person name="Honda K."/>
        </authorList>
    </citation>
    <scope>NUCLEOTIDE SEQUENCE [LARGE SCALE GENOMIC DNA]</scope>
    <source>
        <strain evidence="6 7">CE91-St30</strain>
    </source>
</reference>
<feature type="domain" description="HTH lysR-type" evidence="5">
    <location>
        <begin position="1"/>
        <end position="58"/>
    </location>
</feature>
<evidence type="ECO:0000256" key="4">
    <source>
        <dbReference type="ARBA" id="ARBA00023163"/>
    </source>
</evidence>
<evidence type="ECO:0000259" key="5">
    <source>
        <dbReference type="PROSITE" id="PS50931"/>
    </source>
</evidence>
<comment type="similarity">
    <text evidence="1">Belongs to the LysR transcriptional regulatory family.</text>
</comment>
<dbReference type="PANTHER" id="PTHR30346:SF28">
    <property type="entry name" value="HTH-TYPE TRANSCRIPTIONAL REGULATOR CYNR"/>
    <property type="match status" value="1"/>
</dbReference>
<dbReference type="Proteomes" id="UP001320544">
    <property type="component" value="Chromosome"/>
</dbReference>
<dbReference type="RefSeq" id="WP_244385852.1">
    <property type="nucleotide sequence ID" value="NZ_AP025564.1"/>
</dbReference>